<evidence type="ECO:0000256" key="6">
    <source>
        <dbReference type="ARBA" id="ARBA00023316"/>
    </source>
</evidence>
<evidence type="ECO:0000256" key="4">
    <source>
        <dbReference type="ARBA" id="ARBA00022984"/>
    </source>
</evidence>
<evidence type="ECO:0000256" key="7">
    <source>
        <dbReference type="HAMAP-Rule" id="MF_00258"/>
    </source>
</evidence>
<dbReference type="SUPFAM" id="SSF53681">
    <property type="entry name" value="Aspartate/glutamate racemase"/>
    <property type="match status" value="2"/>
</dbReference>
<dbReference type="OrthoDB" id="9801055at2"/>
<organism evidence="8 10">
    <name type="scientific">Anaerococcus octavius</name>
    <dbReference type="NCBI Taxonomy" id="54007"/>
    <lineage>
        <taxon>Bacteria</taxon>
        <taxon>Bacillati</taxon>
        <taxon>Bacillota</taxon>
        <taxon>Tissierellia</taxon>
        <taxon>Tissierellales</taxon>
        <taxon>Peptoniphilaceae</taxon>
        <taxon>Anaerococcus</taxon>
    </lineage>
</organism>
<name>A0A2I1M3Q6_9FIRM</name>
<dbReference type="EC" id="5.1.1.3" evidence="2 7"/>
<dbReference type="NCBIfam" id="TIGR00067">
    <property type="entry name" value="glut_race"/>
    <property type="match status" value="1"/>
</dbReference>
<keyword evidence="10" id="KW-1185">Reference proteome</keyword>
<dbReference type="GO" id="GO:0008360">
    <property type="term" value="P:regulation of cell shape"/>
    <property type="evidence" value="ECO:0007669"/>
    <property type="project" value="UniProtKB-KW"/>
</dbReference>
<keyword evidence="5 7" id="KW-0413">Isomerase</keyword>
<dbReference type="AlphaFoldDB" id="A0A2I1M3Q6"/>
<evidence type="ECO:0000313" key="11">
    <source>
        <dbReference type="Proteomes" id="UP000255124"/>
    </source>
</evidence>
<evidence type="ECO:0000313" key="8">
    <source>
        <dbReference type="EMBL" id="PKZ14766.1"/>
    </source>
</evidence>
<dbReference type="GO" id="GO:0009252">
    <property type="term" value="P:peptidoglycan biosynthetic process"/>
    <property type="evidence" value="ECO:0007669"/>
    <property type="project" value="UniProtKB-UniRule"/>
</dbReference>
<comment type="catalytic activity">
    <reaction evidence="1 7">
        <text>L-glutamate = D-glutamate</text>
        <dbReference type="Rhea" id="RHEA:12813"/>
        <dbReference type="ChEBI" id="CHEBI:29985"/>
        <dbReference type="ChEBI" id="CHEBI:29986"/>
        <dbReference type="EC" id="5.1.1.3"/>
    </reaction>
</comment>
<evidence type="ECO:0000256" key="1">
    <source>
        <dbReference type="ARBA" id="ARBA00001602"/>
    </source>
</evidence>
<comment type="function">
    <text evidence="7">Provides the (R)-glutamate required for cell wall biosynthesis.</text>
</comment>
<feature type="binding site" evidence="7">
    <location>
        <begin position="71"/>
        <end position="72"/>
    </location>
    <ligand>
        <name>substrate</name>
    </ligand>
</feature>
<dbReference type="PROSITE" id="PS00924">
    <property type="entry name" value="ASP_GLU_RACEMASE_2"/>
    <property type="match status" value="1"/>
</dbReference>
<dbReference type="Proteomes" id="UP000234335">
    <property type="component" value="Unassembled WGS sequence"/>
</dbReference>
<protein>
    <recommendedName>
        <fullName evidence="2 7">Glutamate racemase</fullName>
        <ecNumber evidence="2 7">5.1.1.3</ecNumber>
    </recommendedName>
</protein>
<dbReference type="InterPro" id="IPR004391">
    <property type="entry name" value="Glu_race"/>
</dbReference>
<evidence type="ECO:0000313" key="9">
    <source>
        <dbReference type="EMBL" id="SUU91959.1"/>
    </source>
</evidence>
<dbReference type="EMBL" id="UFTA01000002">
    <property type="protein sequence ID" value="SUU91959.1"/>
    <property type="molecule type" value="Genomic_DNA"/>
</dbReference>
<evidence type="ECO:0000313" key="10">
    <source>
        <dbReference type="Proteomes" id="UP000234335"/>
    </source>
</evidence>
<dbReference type="PANTHER" id="PTHR21198">
    <property type="entry name" value="GLUTAMATE RACEMASE"/>
    <property type="match status" value="1"/>
</dbReference>
<dbReference type="InterPro" id="IPR033134">
    <property type="entry name" value="Asp/Glu_racemase_AS_2"/>
</dbReference>
<dbReference type="GO" id="GO:0008881">
    <property type="term" value="F:glutamate racemase activity"/>
    <property type="evidence" value="ECO:0007669"/>
    <property type="project" value="UniProtKB-UniRule"/>
</dbReference>
<dbReference type="GO" id="GO:0071555">
    <property type="term" value="P:cell wall organization"/>
    <property type="evidence" value="ECO:0007669"/>
    <property type="project" value="UniProtKB-KW"/>
</dbReference>
<evidence type="ECO:0000256" key="5">
    <source>
        <dbReference type="ARBA" id="ARBA00023235"/>
    </source>
</evidence>
<dbReference type="UniPathway" id="UPA00219"/>
<keyword evidence="4 7" id="KW-0573">Peptidoglycan synthesis</keyword>
<comment type="pathway">
    <text evidence="7">Cell wall biogenesis; peptidoglycan biosynthesis.</text>
</comment>
<feature type="active site" description="Proton donor/acceptor" evidence="7">
    <location>
        <position position="70"/>
    </location>
</feature>
<dbReference type="Gene3D" id="3.40.50.1860">
    <property type="match status" value="2"/>
</dbReference>
<reference evidence="8 10" key="1">
    <citation type="submission" date="2017-12" db="EMBL/GenBank/DDBJ databases">
        <title>Phylogenetic diversity of female urinary microbiome.</title>
        <authorList>
            <person name="Thomas-White K."/>
            <person name="Wolfe A.J."/>
        </authorList>
    </citation>
    <scope>NUCLEOTIDE SEQUENCE [LARGE SCALE GENOMIC DNA]</scope>
    <source>
        <strain evidence="8 10">UMB0119</strain>
    </source>
</reference>
<comment type="similarity">
    <text evidence="7">Belongs to the aspartate/glutamate racemases family.</text>
</comment>
<proteinExistence type="inferred from homology"/>
<evidence type="ECO:0000256" key="2">
    <source>
        <dbReference type="ARBA" id="ARBA00013090"/>
    </source>
</evidence>
<evidence type="ECO:0000256" key="3">
    <source>
        <dbReference type="ARBA" id="ARBA00022960"/>
    </source>
</evidence>
<reference evidence="9 11" key="2">
    <citation type="submission" date="2018-06" db="EMBL/GenBank/DDBJ databases">
        <authorList>
            <consortium name="Pathogen Informatics"/>
            <person name="Doyle S."/>
        </authorList>
    </citation>
    <scope>NUCLEOTIDE SEQUENCE [LARGE SCALE GENOMIC DNA]</scope>
    <source>
        <strain evidence="9 11">NCTC9810</strain>
    </source>
</reference>
<feature type="binding site" evidence="7">
    <location>
        <begin position="39"/>
        <end position="40"/>
    </location>
    <ligand>
        <name>substrate</name>
    </ligand>
</feature>
<feature type="binding site" evidence="7">
    <location>
        <begin position="179"/>
        <end position="180"/>
    </location>
    <ligand>
        <name>substrate</name>
    </ligand>
</feature>
<dbReference type="Pfam" id="PF01177">
    <property type="entry name" value="Asp_Glu_race"/>
    <property type="match status" value="1"/>
</dbReference>
<gene>
    <name evidence="7 8" type="primary">murI</name>
    <name evidence="8" type="ORF">CYJ34_08915</name>
    <name evidence="9" type="ORF">NCTC9810_00261</name>
</gene>
<sequence length="249" mass="28319">MTNIGVFDSGLGGLSVLNELVKKKNANYYYLGDSLRAPYGSRPQKEIIKFSDEIVNFLEKYNIDRYIIACNTISTLATDFLQEKYQKPFYPITKAGLENALLFKGDYLVLGTQATVDSHFYKNSIEKLSSSKVYEIAAPNLVKLIENGDIEGPLMDKELKSYLEIANQKQIPNIILGCTHYPIIRNSIEKNLNYNANIINPASNIGKKINFEDSDDISVNIFMTKVNEENKKLIDKILDCNYYLEEKEI</sequence>
<dbReference type="EMBL" id="PKGS01000010">
    <property type="protein sequence ID" value="PKZ14766.1"/>
    <property type="molecule type" value="Genomic_DNA"/>
</dbReference>
<dbReference type="RefSeq" id="WP_101540923.1">
    <property type="nucleotide sequence ID" value="NZ_CALTZC010000004.1"/>
</dbReference>
<feature type="active site" description="Proton donor/acceptor" evidence="7">
    <location>
        <position position="178"/>
    </location>
</feature>
<feature type="binding site" evidence="7">
    <location>
        <begin position="8"/>
        <end position="9"/>
    </location>
    <ligand>
        <name>substrate</name>
    </ligand>
</feature>
<dbReference type="InterPro" id="IPR001920">
    <property type="entry name" value="Asp/Glu_race"/>
</dbReference>
<dbReference type="Proteomes" id="UP000255124">
    <property type="component" value="Unassembled WGS sequence"/>
</dbReference>
<dbReference type="PANTHER" id="PTHR21198:SF2">
    <property type="entry name" value="GLUTAMATE RACEMASE"/>
    <property type="match status" value="1"/>
</dbReference>
<accession>A0A2I1M3Q6</accession>
<keyword evidence="6 7" id="KW-0961">Cell wall biogenesis/degradation</keyword>
<keyword evidence="3 7" id="KW-0133">Cell shape</keyword>
<dbReference type="InterPro" id="IPR015942">
    <property type="entry name" value="Asp/Glu/hydantoin_racemase"/>
</dbReference>
<dbReference type="HAMAP" id="MF_00258">
    <property type="entry name" value="Glu_racemase"/>
    <property type="match status" value="1"/>
</dbReference>